<dbReference type="EMBL" id="LR881183">
    <property type="protein sequence ID" value="CAD5243196.1"/>
    <property type="molecule type" value="Genomic_DNA"/>
</dbReference>
<proteinExistence type="predicted"/>
<protein>
    <submittedName>
        <fullName evidence="1">Uncharacterized protein</fullName>
    </submittedName>
</protein>
<sequence length="41" mass="4740">MNGYDMVYLIEETIEYGRPDFDGNYVVIAYYLPIISTGNTE</sequence>
<dbReference type="KEGG" id="tcq:TIRI35C_0042"/>
<dbReference type="RefSeq" id="WP_281400295.1">
    <property type="nucleotide sequence ID" value="NZ_LR881183.1"/>
</dbReference>
<accession>A0A7G2D4K5</accession>
<dbReference type="Proteomes" id="UP000516304">
    <property type="component" value="Chromosome TIRI35C"/>
</dbReference>
<keyword evidence="2" id="KW-1185">Reference proteome</keyword>
<evidence type="ECO:0000313" key="2">
    <source>
        <dbReference type="Proteomes" id="UP000516304"/>
    </source>
</evidence>
<organism evidence="1 2">
    <name type="scientific">Thermococcus camini</name>
    <dbReference type="NCBI Taxonomy" id="2016373"/>
    <lineage>
        <taxon>Archaea</taxon>
        <taxon>Methanobacteriati</taxon>
        <taxon>Methanobacteriota</taxon>
        <taxon>Thermococci</taxon>
        <taxon>Thermococcales</taxon>
        <taxon>Thermococcaceae</taxon>
        <taxon>Thermococcus</taxon>
    </lineage>
</organism>
<dbReference type="AlphaFoldDB" id="A0A7G2D4K5"/>
<reference evidence="1 2" key="1">
    <citation type="submission" date="2020-09" db="EMBL/GenBank/DDBJ databases">
        <authorList>
            <person name="Courtine D."/>
        </authorList>
    </citation>
    <scope>NUCLEOTIDE SEQUENCE [LARGE SCALE GENOMIC DNA]</scope>
    <source>
        <strain evidence="1 2">IRI35c</strain>
    </source>
</reference>
<dbReference type="GeneID" id="80554791"/>
<name>A0A7G2D4K5_9EURY</name>
<evidence type="ECO:0000313" key="1">
    <source>
        <dbReference type="EMBL" id="CAD5243196.1"/>
    </source>
</evidence>
<gene>
    <name evidence="1" type="ORF">TIRI35C_0042</name>
</gene>